<accession>A0A3S0BNL5</accession>
<organism evidence="3 4">
    <name type="scientific">Paenibacillus whitsoniae</name>
    <dbReference type="NCBI Taxonomy" id="2496558"/>
    <lineage>
        <taxon>Bacteria</taxon>
        <taxon>Bacillati</taxon>
        <taxon>Bacillota</taxon>
        <taxon>Bacilli</taxon>
        <taxon>Bacillales</taxon>
        <taxon>Paenibacillaceae</taxon>
        <taxon>Paenibacillus</taxon>
    </lineage>
</organism>
<protein>
    <submittedName>
        <fullName evidence="3">ABC transporter substrate-binding protein</fullName>
    </submittedName>
</protein>
<dbReference type="RefSeq" id="WP_126140449.1">
    <property type="nucleotide sequence ID" value="NZ_RXHU01000017.1"/>
</dbReference>
<comment type="caution">
    <text evidence="3">The sequence shown here is derived from an EMBL/GenBank/DDBJ whole genome shotgun (WGS) entry which is preliminary data.</text>
</comment>
<feature type="chain" id="PRO_5038625520" evidence="2">
    <location>
        <begin position="24"/>
        <end position="534"/>
    </location>
</feature>
<dbReference type="OrthoDB" id="2649544at2"/>
<evidence type="ECO:0000313" key="3">
    <source>
        <dbReference type="EMBL" id="RTE10555.1"/>
    </source>
</evidence>
<dbReference type="Proteomes" id="UP000276128">
    <property type="component" value="Unassembled WGS sequence"/>
</dbReference>
<keyword evidence="4" id="KW-1185">Reference proteome</keyword>
<reference evidence="3 4" key="1">
    <citation type="submission" date="2018-12" db="EMBL/GenBank/DDBJ databases">
        <title>Bacillus ochoae sp. nov., Paenibacillus whitsoniae sp. nov., Paenibacillus spiritus sp. nov. Isolated from the Mars Exploration Rover during spacecraft assembly.</title>
        <authorList>
            <person name="Seuylemezian A."/>
            <person name="Vaishampayan P."/>
        </authorList>
    </citation>
    <scope>NUCLEOTIDE SEQUENCE [LARGE SCALE GENOMIC DNA]</scope>
    <source>
        <strain evidence="3 4">MER 54</strain>
    </source>
</reference>
<proteinExistence type="predicted"/>
<dbReference type="InterPro" id="IPR050490">
    <property type="entry name" value="Bact_solute-bd_prot1"/>
</dbReference>
<dbReference type="PROSITE" id="PS51257">
    <property type="entry name" value="PROKAR_LIPOPROTEIN"/>
    <property type="match status" value="1"/>
</dbReference>
<sequence>MSLKKKRYVAGMVALSVLTILGAACSKDDAKEAANTEAAKSTAAATDTAKKAESPVTIDWLAYNSYGEPDPQSDIFKMVEQKFNAKFNVWYVDSQKWKDQLNVKFAAGEMPDVLQIRDQIPKYVDNGILAPIPEETIRKLAPTYAATIDKYDKNLWNSVKYNGKLYGLPSINLSGDYPTVVLWRQDWLDNVGITKIPETLDEFEAALLKFRNNDPDKNGKKDTYGLSNFSIPFVLGAYGYPGYNANYIIKDGKVTFAAIQPEMKEALTLLNKWYKEELIDPEFLTGENTGGYWADSQAFYNNRIGLTGNGMFYQWRNELFGGDDKGGGQYQNFLKSQPNGKIVFGKPPVGPTGKSGTPAWGVNSTAVGISTKAAKDPRKVETVLKMLETAFTDYDYYLTVLRGKEGKDWKKVDASGKVQILNQGASTADISKQGIQVFNIMNNPDFDKKADSDLYRFADSKKTTGYPPVIVPAVDSYSQRVGDLYKLATETYYKIILGELPVSSFDDFVAKFKANGGDQIEKDVNAEYQKMLGK</sequence>
<dbReference type="AlphaFoldDB" id="A0A3S0BNL5"/>
<dbReference type="PANTHER" id="PTHR43649:SF33">
    <property type="entry name" value="POLYGALACTURONAN_RHAMNOGALACTURONAN-BINDING PROTEIN YTCQ"/>
    <property type="match status" value="1"/>
</dbReference>
<feature type="signal peptide" evidence="2">
    <location>
        <begin position="1"/>
        <end position="23"/>
    </location>
</feature>
<evidence type="ECO:0000313" key="4">
    <source>
        <dbReference type="Proteomes" id="UP000276128"/>
    </source>
</evidence>
<name>A0A3S0BNL5_9BACL</name>
<dbReference type="EMBL" id="RXHU01000017">
    <property type="protein sequence ID" value="RTE10555.1"/>
    <property type="molecule type" value="Genomic_DNA"/>
</dbReference>
<evidence type="ECO:0000256" key="2">
    <source>
        <dbReference type="SAM" id="SignalP"/>
    </source>
</evidence>
<dbReference type="SUPFAM" id="SSF53850">
    <property type="entry name" value="Periplasmic binding protein-like II"/>
    <property type="match status" value="1"/>
</dbReference>
<dbReference type="Gene3D" id="3.40.190.10">
    <property type="entry name" value="Periplasmic binding protein-like II"/>
    <property type="match status" value="2"/>
</dbReference>
<keyword evidence="1 2" id="KW-0732">Signal</keyword>
<gene>
    <name evidence="3" type="ORF">EJQ19_06810</name>
</gene>
<evidence type="ECO:0000256" key="1">
    <source>
        <dbReference type="ARBA" id="ARBA00022729"/>
    </source>
</evidence>
<dbReference type="PANTHER" id="PTHR43649">
    <property type="entry name" value="ARABINOSE-BINDING PROTEIN-RELATED"/>
    <property type="match status" value="1"/>
</dbReference>